<feature type="transmembrane region" description="Helical" evidence="2">
    <location>
        <begin position="179"/>
        <end position="200"/>
    </location>
</feature>
<feature type="compositionally biased region" description="Low complexity" evidence="1">
    <location>
        <begin position="231"/>
        <end position="253"/>
    </location>
</feature>
<reference evidence="3 4" key="1">
    <citation type="submission" date="2023-08" db="EMBL/GenBank/DDBJ databases">
        <title>Annotated Genome Sequence of Vanrija albida AlHP1.</title>
        <authorList>
            <person name="Herzog R."/>
        </authorList>
    </citation>
    <scope>NUCLEOTIDE SEQUENCE [LARGE SCALE GENOMIC DNA]</scope>
    <source>
        <strain evidence="3 4">AlHP1</strain>
    </source>
</reference>
<gene>
    <name evidence="3" type="ORF">Q8F55_009060</name>
</gene>
<evidence type="ECO:0000256" key="1">
    <source>
        <dbReference type="SAM" id="MobiDB-lite"/>
    </source>
</evidence>
<dbReference type="EMBL" id="JBBXJM010000007">
    <property type="protein sequence ID" value="KAL1405429.1"/>
    <property type="molecule type" value="Genomic_DNA"/>
</dbReference>
<evidence type="ECO:0000313" key="3">
    <source>
        <dbReference type="EMBL" id="KAL1405429.1"/>
    </source>
</evidence>
<organism evidence="3 4">
    <name type="scientific">Vanrija albida</name>
    <dbReference type="NCBI Taxonomy" id="181172"/>
    <lineage>
        <taxon>Eukaryota</taxon>
        <taxon>Fungi</taxon>
        <taxon>Dikarya</taxon>
        <taxon>Basidiomycota</taxon>
        <taxon>Agaricomycotina</taxon>
        <taxon>Tremellomycetes</taxon>
        <taxon>Trichosporonales</taxon>
        <taxon>Trichosporonaceae</taxon>
        <taxon>Vanrija</taxon>
    </lineage>
</organism>
<feature type="region of interest" description="Disordered" evidence="1">
    <location>
        <begin position="1"/>
        <end position="27"/>
    </location>
</feature>
<comment type="caution">
    <text evidence="3">The sequence shown here is derived from an EMBL/GenBank/DDBJ whole genome shotgun (WGS) entry which is preliminary data.</text>
</comment>
<evidence type="ECO:0000256" key="2">
    <source>
        <dbReference type="SAM" id="Phobius"/>
    </source>
</evidence>
<dbReference type="Proteomes" id="UP001565368">
    <property type="component" value="Unassembled WGS sequence"/>
</dbReference>
<dbReference type="GeneID" id="95990103"/>
<accession>A0ABR3PSL4</accession>
<feature type="transmembrane region" description="Helical" evidence="2">
    <location>
        <begin position="36"/>
        <end position="54"/>
    </location>
</feature>
<proteinExistence type="predicted"/>
<keyword evidence="4" id="KW-1185">Reference proteome</keyword>
<feature type="compositionally biased region" description="Low complexity" evidence="1">
    <location>
        <begin position="7"/>
        <end position="27"/>
    </location>
</feature>
<dbReference type="PANTHER" id="PTHR37852:SF1">
    <property type="entry name" value="HIG1 DOMAIN-CONTAINING PROTEIN"/>
    <property type="match status" value="1"/>
</dbReference>
<protein>
    <submittedName>
        <fullName evidence="3">Uncharacterized protein</fullName>
    </submittedName>
</protein>
<sequence>MASVDTASASGGSGASPSGSSSSGASSSRIDLRVPSNLLIVPAAAALVGFAIGMRREGGRARLRFLAENAHRQPTTVQGWYFYTKTRNYRVFFAGLRGGSKYALGLGTAAALFVAVDEGVGYVREHVLDPAITREEERTPPNPRREGWRRGPVHWEDGAIAGVTLAGVAGLVYKLPNPLLFRALIMGFTLGGVTSALQIAQDKVAALRDEDERQKAAAEAAAAAAAATAEAAKPAEGAVNVVDDTPAPLDPTAQPTPPPAESSSWLGRVGSWAGLGKA</sequence>
<feature type="region of interest" description="Disordered" evidence="1">
    <location>
        <begin position="231"/>
        <end position="278"/>
    </location>
</feature>
<keyword evidence="2" id="KW-0472">Membrane</keyword>
<dbReference type="PANTHER" id="PTHR37852">
    <property type="entry name" value="YALI0B21208P"/>
    <property type="match status" value="1"/>
</dbReference>
<name>A0ABR3PSL4_9TREE</name>
<keyword evidence="2" id="KW-1133">Transmembrane helix</keyword>
<keyword evidence="2" id="KW-0812">Transmembrane</keyword>
<dbReference type="RefSeq" id="XP_069205373.1">
    <property type="nucleotide sequence ID" value="XM_069357436.1"/>
</dbReference>
<evidence type="ECO:0000313" key="4">
    <source>
        <dbReference type="Proteomes" id="UP001565368"/>
    </source>
</evidence>